<sequence length="503" mass="53612">MASALPAEAREALVRQLRFYFSDANLRRDKFLQSKLGADGRQWMEVAVLASFNRVASRTRDVGQIAGALAELAEVELDAGRARVRRLEPVAPASLEATDARTVYVENLPRAVEQMRLGQLLEAAVGPVSFVALPRFEWPESRPAKGYAFVEFVHERDAARAPGAVVLMGALTDTAAAEQGVAGRAEPPPPRRLTIMPKREWLALRDEYAARASAQLEWVGAQRDAARLRHLPQQQQQQQQQHGGEDGGIAAGAAMEDGSAALTAAAAAERRGYLVRVDRIPAHASRPALVRVITEACAQAARAHAQAARARAAAPPPGGAAAPAAAPAEAEGVRIAPEYVDFPKAAEPAVGYARFLLESSARSCALALRGCVIDEDGVHLDRADETVNAELGLGAELLSMDAAVEYWRKVNLERAQRWLALQRKRGLPADSHDDQPRAQRTAGAGGRGAARGRGERGRGEQRGRGGGARGRSVGGRGAARGAGPGVNHGPDAQSQVHVRFDEN</sequence>
<dbReference type="Pfam" id="PF05383">
    <property type="entry name" value="La"/>
    <property type="match status" value="1"/>
</dbReference>
<evidence type="ECO:0000313" key="10">
    <source>
        <dbReference type="EMBL" id="KAG8470388.1"/>
    </source>
</evidence>
<dbReference type="PANTHER" id="PTHR22792:SF62">
    <property type="entry name" value="LA-RELATED PROTEIN 7"/>
    <property type="match status" value="1"/>
</dbReference>
<dbReference type="SUPFAM" id="SSF46785">
    <property type="entry name" value="Winged helix' DNA-binding domain"/>
    <property type="match status" value="1"/>
</dbReference>
<dbReference type="PROSITE" id="PS50102">
    <property type="entry name" value="RRM"/>
    <property type="match status" value="1"/>
</dbReference>
<feature type="domain" description="HTH La-type RNA-binding" evidence="9">
    <location>
        <begin position="3"/>
        <end position="95"/>
    </location>
</feature>
<evidence type="ECO:0000259" key="8">
    <source>
        <dbReference type="PROSITE" id="PS50102"/>
    </source>
</evidence>
<comment type="subcellular location">
    <subcellularLocation>
        <location evidence="1">Nucleus</location>
    </subcellularLocation>
</comment>
<dbReference type="Proteomes" id="UP000751190">
    <property type="component" value="Unassembled WGS sequence"/>
</dbReference>
<proteinExistence type="predicted"/>
<dbReference type="GO" id="GO:0003723">
    <property type="term" value="F:RNA binding"/>
    <property type="evidence" value="ECO:0007669"/>
    <property type="project" value="UniProtKB-UniRule"/>
</dbReference>
<evidence type="ECO:0000256" key="2">
    <source>
        <dbReference type="ARBA" id="ARBA00022884"/>
    </source>
</evidence>
<keyword evidence="4" id="KW-0804">Transcription</keyword>
<dbReference type="Gene3D" id="3.30.70.330">
    <property type="match status" value="1"/>
</dbReference>
<evidence type="ECO:0000256" key="4">
    <source>
        <dbReference type="ARBA" id="ARBA00023163"/>
    </source>
</evidence>
<feature type="compositionally biased region" description="Gly residues" evidence="7">
    <location>
        <begin position="464"/>
        <end position="486"/>
    </location>
</feature>
<evidence type="ECO:0000259" key="9">
    <source>
        <dbReference type="PROSITE" id="PS50961"/>
    </source>
</evidence>
<dbReference type="InterPro" id="IPR036390">
    <property type="entry name" value="WH_DNA-bd_sf"/>
</dbReference>
<keyword evidence="5" id="KW-0539">Nucleus</keyword>
<dbReference type="InterPro" id="IPR012677">
    <property type="entry name" value="Nucleotide-bd_a/b_plait_sf"/>
</dbReference>
<dbReference type="SMART" id="SM00715">
    <property type="entry name" value="LA"/>
    <property type="match status" value="1"/>
</dbReference>
<keyword evidence="11" id="KW-1185">Reference proteome</keyword>
<dbReference type="CDD" id="cd07323">
    <property type="entry name" value="LAM"/>
    <property type="match status" value="1"/>
</dbReference>
<evidence type="ECO:0000313" key="11">
    <source>
        <dbReference type="Proteomes" id="UP000751190"/>
    </source>
</evidence>
<evidence type="ECO:0000256" key="6">
    <source>
        <dbReference type="PROSITE-ProRule" id="PRU00332"/>
    </source>
</evidence>
<evidence type="ECO:0008006" key="12">
    <source>
        <dbReference type="Google" id="ProtNLM"/>
    </source>
</evidence>
<evidence type="ECO:0000256" key="1">
    <source>
        <dbReference type="ARBA" id="ARBA00004123"/>
    </source>
</evidence>
<feature type="region of interest" description="Disordered" evidence="7">
    <location>
        <begin position="426"/>
        <end position="503"/>
    </location>
</feature>
<accession>A0A8J5XLS7</accession>
<dbReference type="InterPro" id="IPR045180">
    <property type="entry name" value="La_dom_prot"/>
</dbReference>
<protein>
    <recommendedName>
        <fullName evidence="12">La-related protein 7</fullName>
    </recommendedName>
</protein>
<dbReference type="GO" id="GO:0005634">
    <property type="term" value="C:nucleus"/>
    <property type="evidence" value="ECO:0007669"/>
    <property type="project" value="UniProtKB-SubCell"/>
</dbReference>
<dbReference type="InterPro" id="IPR035979">
    <property type="entry name" value="RBD_domain_sf"/>
</dbReference>
<evidence type="ECO:0000256" key="3">
    <source>
        <dbReference type="ARBA" id="ARBA00023015"/>
    </source>
</evidence>
<dbReference type="Pfam" id="PF00076">
    <property type="entry name" value="RRM_1"/>
    <property type="match status" value="1"/>
</dbReference>
<organism evidence="10 11">
    <name type="scientific">Diacronema lutheri</name>
    <name type="common">Unicellular marine alga</name>
    <name type="synonym">Monochrysis lutheri</name>
    <dbReference type="NCBI Taxonomy" id="2081491"/>
    <lineage>
        <taxon>Eukaryota</taxon>
        <taxon>Haptista</taxon>
        <taxon>Haptophyta</taxon>
        <taxon>Pavlovophyceae</taxon>
        <taxon>Pavlovales</taxon>
        <taxon>Pavlovaceae</taxon>
        <taxon>Diacronema</taxon>
    </lineage>
</organism>
<feature type="region of interest" description="Disordered" evidence="7">
    <location>
        <begin position="229"/>
        <end position="251"/>
    </location>
</feature>
<dbReference type="InterPro" id="IPR006630">
    <property type="entry name" value="La_HTH"/>
</dbReference>
<dbReference type="EMBL" id="JAGTXO010000001">
    <property type="protein sequence ID" value="KAG8470388.1"/>
    <property type="molecule type" value="Genomic_DNA"/>
</dbReference>
<dbReference type="OrthoDB" id="439993at2759"/>
<dbReference type="PROSITE" id="PS50961">
    <property type="entry name" value="HTH_LA"/>
    <property type="match status" value="1"/>
</dbReference>
<keyword evidence="3" id="KW-0805">Transcription regulation</keyword>
<dbReference type="AlphaFoldDB" id="A0A8J5XLS7"/>
<name>A0A8J5XLS7_DIALT</name>
<evidence type="ECO:0000256" key="7">
    <source>
        <dbReference type="SAM" id="MobiDB-lite"/>
    </source>
</evidence>
<comment type="caution">
    <text evidence="10">The sequence shown here is derived from an EMBL/GenBank/DDBJ whole genome shotgun (WGS) entry which is preliminary data.</text>
</comment>
<dbReference type="SUPFAM" id="SSF54928">
    <property type="entry name" value="RNA-binding domain, RBD"/>
    <property type="match status" value="1"/>
</dbReference>
<dbReference type="InterPro" id="IPR036388">
    <property type="entry name" value="WH-like_DNA-bd_sf"/>
</dbReference>
<dbReference type="GO" id="GO:1990904">
    <property type="term" value="C:ribonucleoprotein complex"/>
    <property type="evidence" value="ECO:0007669"/>
    <property type="project" value="InterPro"/>
</dbReference>
<dbReference type="PANTHER" id="PTHR22792">
    <property type="entry name" value="LUPUS LA PROTEIN-RELATED"/>
    <property type="match status" value="1"/>
</dbReference>
<dbReference type="PRINTS" id="PR00302">
    <property type="entry name" value="LUPUSLA"/>
</dbReference>
<dbReference type="InterPro" id="IPR000504">
    <property type="entry name" value="RRM_dom"/>
</dbReference>
<dbReference type="Gene3D" id="1.10.10.10">
    <property type="entry name" value="Winged helix-like DNA-binding domain superfamily/Winged helix DNA-binding domain"/>
    <property type="match status" value="1"/>
</dbReference>
<evidence type="ECO:0000256" key="5">
    <source>
        <dbReference type="ARBA" id="ARBA00023242"/>
    </source>
</evidence>
<reference evidence="10" key="1">
    <citation type="submission" date="2021-05" db="EMBL/GenBank/DDBJ databases">
        <title>The genome of the haptophyte Pavlova lutheri (Diacronema luteri, Pavlovales) - a model for lipid biosynthesis in eukaryotic algae.</title>
        <authorList>
            <person name="Hulatt C.J."/>
            <person name="Posewitz M.C."/>
        </authorList>
    </citation>
    <scope>NUCLEOTIDE SEQUENCE</scope>
    <source>
        <strain evidence="10">NIVA-4/92</strain>
    </source>
</reference>
<feature type="domain" description="RRM" evidence="8">
    <location>
        <begin position="101"/>
        <end position="179"/>
    </location>
</feature>
<keyword evidence="2 6" id="KW-0694">RNA-binding</keyword>
<feature type="compositionally biased region" description="Basic and acidic residues" evidence="7">
    <location>
        <begin position="452"/>
        <end position="463"/>
    </location>
</feature>
<dbReference type="GO" id="GO:0006396">
    <property type="term" value="P:RNA processing"/>
    <property type="evidence" value="ECO:0007669"/>
    <property type="project" value="InterPro"/>
</dbReference>
<dbReference type="InterPro" id="IPR002344">
    <property type="entry name" value="Lupus_La"/>
</dbReference>
<gene>
    <name evidence="10" type="ORF">KFE25_008809</name>
</gene>